<evidence type="ECO:0000256" key="3">
    <source>
        <dbReference type="SAM" id="MobiDB-lite"/>
    </source>
</evidence>
<dbReference type="Pfam" id="PF03524">
    <property type="entry name" value="CagX"/>
    <property type="match status" value="1"/>
</dbReference>
<dbReference type="InterPro" id="IPR033645">
    <property type="entry name" value="VirB9/CagX/TrbG_C"/>
</dbReference>
<name>A0ABT9H9S7_9SPHN</name>
<dbReference type="InterPro" id="IPR038161">
    <property type="entry name" value="VirB9/CagX/TrbG_C_sf"/>
</dbReference>
<dbReference type="Proteomes" id="UP001235664">
    <property type="component" value="Unassembled WGS sequence"/>
</dbReference>
<dbReference type="EMBL" id="JAVAIL010000003">
    <property type="protein sequence ID" value="MDP4540079.1"/>
    <property type="molecule type" value="Genomic_DNA"/>
</dbReference>
<keyword evidence="6" id="KW-1185">Reference proteome</keyword>
<comment type="similarity">
    <text evidence="1">Belongs to the TrbG/VirB9 family.</text>
</comment>
<dbReference type="RefSeq" id="WP_305930223.1">
    <property type="nucleotide sequence ID" value="NZ_JAVAIL010000003.1"/>
</dbReference>
<evidence type="ECO:0000256" key="2">
    <source>
        <dbReference type="ARBA" id="ARBA00022729"/>
    </source>
</evidence>
<proteinExistence type="inferred from homology"/>
<reference evidence="5 6" key="1">
    <citation type="submission" date="2023-08" db="EMBL/GenBank/DDBJ databases">
        <title>genomic of DY56.</title>
        <authorList>
            <person name="Wang Y."/>
        </authorList>
    </citation>
    <scope>NUCLEOTIDE SEQUENCE [LARGE SCALE GENOMIC DNA]</scope>
    <source>
        <strain evidence="5 6">DY56-A-20</strain>
    </source>
</reference>
<dbReference type="InterPro" id="IPR010258">
    <property type="entry name" value="Conjugal_tfr_TrbG/VirB9/CagX"/>
</dbReference>
<evidence type="ECO:0000313" key="5">
    <source>
        <dbReference type="EMBL" id="MDP4540079.1"/>
    </source>
</evidence>
<organism evidence="5 6">
    <name type="scientific">Qipengyuania benthica</name>
    <dbReference type="NCBI Taxonomy" id="3067651"/>
    <lineage>
        <taxon>Bacteria</taxon>
        <taxon>Pseudomonadati</taxon>
        <taxon>Pseudomonadota</taxon>
        <taxon>Alphaproteobacteria</taxon>
        <taxon>Sphingomonadales</taxon>
        <taxon>Erythrobacteraceae</taxon>
        <taxon>Qipengyuania</taxon>
    </lineage>
</organism>
<feature type="region of interest" description="Disordered" evidence="3">
    <location>
        <begin position="236"/>
        <end position="261"/>
    </location>
</feature>
<gene>
    <name evidence="5" type="ORF">Q9K01_10620</name>
</gene>
<evidence type="ECO:0000313" key="6">
    <source>
        <dbReference type="Proteomes" id="UP001235664"/>
    </source>
</evidence>
<dbReference type="Gene3D" id="2.60.40.2500">
    <property type="match status" value="1"/>
</dbReference>
<feature type="signal peptide" evidence="4">
    <location>
        <begin position="1"/>
        <end position="24"/>
    </location>
</feature>
<protein>
    <submittedName>
        <fullName evidence="5">TrbG/VirB9 family P-type conjugative transfer protein</fullName>
    </submittedName>
</protein>
<comment type="caution">
    <text evidence="5">The sequence shown here is derived from an EMBL/GenBank/DDBJ whole genome shotgun (WGS) entry which is preliminary data.</text>
</comment>
<keyword evidence="2 4" id="KW-0732">Signal</keyword>
<evidence type="ECO:0000256" key="1">
    <source>
        <dbReference type="ARBA" id="ARBA00006135"/>
    </source>
</evidence>
<evidence type="ECO:0000256" key="4">
    <source>
        <dbReference type="SAM" id="SignalP"/>
    </source>
</evidence>
<accession>A0ABT9H9S7</accession>
<dbReference type="CDD" id="cd06911">
    <property type="entry name" value="VirB9_CagX_TrbG"/>
    <property type="match status" value="1"/>
</dbReference>
<feature type="chain" id="PRO_5045055451" evidence="4">
    <location>
        <begin position="25"/>
        <end position="261"/>
    </location>
</feature>
<sequence length="261" mass="27939">MIRPTATALALALFAAPLSSPLSAQDDRLVEIPYDESRVVRVNGQVKVQATIRFDDSEAIENVAIGDSTAWQITPNKRANLLFVKPLEARASTNMTVVTNKRTYLFDLVASPNAKPLYVLSFTYPDEPKEESPQLAGAIPAAEASADPLASVDPAELNFAWAASGDTALLPVRIFDDGEAVFLTWPQGRAVPAILTTNAKGDEGPVNFTVREDVIVVDGVPREIVLRSGEGKATLVNTGPERTRRETRAETAPVSAGKVGS</sequence>